<accession>A0A165ADC7</accession>
<dbReference type="InParanoid" id="A0A165ADC7"/>
<dbReference type="OMA" id="ENVPIYN"/>
<sequence length="362" mass="40546">MAGRGLEQGLRSWRCSITPGQVRSFSSTPRCQKHGAIPSFSPTSSPELDALLAQFRSKVFLPSHLLKRQRDLVYKEKYRSLVSNDPVMVTIGDEKFQLEHIDRTKDEPSSQQGFAQLLDLMKEPGDWKNLPGFLEGMHTAKRKLKKHQMEKMVRRANMIGRQGVIVDCVQRVGTTGLALTSANVVREIMLGTHLEAQESEWDEQATLKALTHAEQIVSALEDPKHIGKQPFKTAHIRSQPAIIGVVLELAAVRAVKHLDGKDVDGKVATYAGRLMATWNDANLTPRETWQDANRQLLAWVPVQNALKATLKVLDSNSEVAVWAQKVLPQVNQALEQAAEMVRQKEDTPRRGLNVYEAVERTV</sequence>
<dbReference type="EMBL" id="KV407463">
    <property type="protein sequence ID" value="KZF20291.1"/>
    <property type="molecule type" value="Genomic_DNA"/>
</dbReference>
<organism evidence="1 2">
    <name type="scientific">Xylona heveae (strain CBS 132557 / TC161)</name>
    <dbReference type="NCBI Taxonomy" id="1328760"/>
    <lineage>
        <taxon>Eukaryota</taxon>
        <taxon>Fungi</taxon>
        <taxon>Dikarya</taxon>
        <taxon>Ascomycota</taxon>
        <taxon>Pezizomycotina</taxon>
        <taxon>Xylonomycetes</taxon>
        <taxon>Xylonales</taxon>
        <taxon>Xylonaceae</taxon>
        <taxon>Xylona</taxon>
    </lineage>
</organism>
<evidence type="ECO:0000313" key="1">
    <source>
        <dbReference type="EMBL" id="KZF20291.1"/>
    </source>
</evidence>
<evidence type="ECO:0000313" key="2">
    <source>
        <dbReference type="Proteomes" id="UP000076632"/>
    </source>
</evidence>
<dbReference type="RefSeq" id="XP_018185846.1">
    <property type="nucleotide sequence ID" value="XM_018333207.1"/>
</dbReference>
<dbReference type="OrthoDB" id="5405126at2759"/>
<dbReference type="AlphaFoldDB" id="A0A165ADC7"/>
<gene>
    <name evidence="1" type="ORF">L228DRAFT_249962</name>
</gene>
<reference evidence="1 2" key="1">
    <citation type="journal article" date="2016" name="Fungal Biol.">
        <title>The genome of Xylona heveae provides a window into fungal endophytism.</title>
        <authorList>
            <person name="Gazis R."/>
            <person name="Kuo A."/>
            <person name="Riley R."/>
            <person name="LaButti K."/>
            <person name="Lipzen A."/>
            <person name="Lin J."/>
            <person name="Amirebrahimi M."/>
            <person name="Hesse C.N."/>
            <person name="Spatafora J.W."/>
            <person name="Henrissat B."/>
            <person name="Hainaut M."/>
            <person name="Grigoriev I.V."/>
            <person name="Hibbett D.S."/>
        </authorList>
    </citation>
    <scope>NUCLEOTIDE SEQUENCE [LARGE SCALE GENOMIC DNA]</scope>
    <source>
        <strain evidence="1 2">TC161</strain>
    </source>
</reference>
<dbReference type="GeneID" id="28898344"/>
<keyword evidence="2" id="KW-1185">Reference proteome</keyword>
<dbReference type="Proteomes" id="UP000076632">
    <property type="component" value="Unassembled WGS sequence"/>
</dbReference>
<proteinExistence type="predicted"/>
<name>A0A165ADC7_XYLHT</name>
<protein>
    <submittedName>
        <fullName evidence="1">Uncharacterized protein</fullName>
    </submittedName>
</protein>